<gene>
    <name evidence="1" type="ORF">E8A74_33335</name>
</gene>
<dbReference type="Proteomes" id="UP000309215">
    <property type="component" value="Unassembled WGS sequence"/>
</dbReference>
<proteinExistence type="predicted"/>
<dbReference type="AlphaFoldDB" id="A0A4U1J2H5"/>
<reference evidence="1 2" key="1">
    <citation type="submission" date="2019-04" db="EMBL/GenBank/DDBJ databases">
        <authorList>
            <person name="Li Y."/>
            <person name="Wang J."/>
        </authorList>
    </citation>
    <scope>NUCLEOTIDE SEQUENCE [LARGE SCALE GENOMIC DNA]</scope>
    <source>
        <strain evidence="1 2">DSM 14668</strain>
    </source>
</reference>
<dbReference type="EMBL" id="SSMQ01000044">
    <property type="protein sequence ID" value="TKD00808.1"/>
    <property type="molecule type" value="Genomic_DNA"/>
</dbReference>
<evidence type="ECO:0000313" key="2">
    <source>
        <dbReference type="Proteomes" id="UP000309215"/>
    </source>
</evidence>
<dbReference type="OrthoDB" id="27515at2"/>
<organism evidence="1 2">
    <name type="scientific">Polyangium fumosum</name>
    <dbReference type="NCBI Taxonomy" id="889272"/>
    <lineage>
        <taxon>Bacteria</taxon>
        <taxon>Pseudomonadati</taxon>
        <taxon>Myxococcota</taxon>
        <taxon>Polyangia</taxon>
        <taxon>Polyangiales</taxon>
        <taxon>Polyangiaceae</taxon>
        <taxon>Polyangium</taxon>
    </lineage>
</organism>
<dbReference type="InterPro" id="IPR021710">
    <property type="entry name" value="DUF3293"/>
</dbReference>
<sequence>MDQALLRSYLATIYEFPGPHGAPLRASLDGEIVQDHSALPELLNRRFAVLTAYNPRSMLLPRKVNEQRHHVLRDLLILGCYRVEPCVGSEAEPEGVWREPAWLVYGMERDEAIAFGRVYRQNTIVYAENGRPEIIVTDPTADDVGRTFHGNWRIRS</sequence>
<dbReference type="RefSeq" id="WP_136933161.1">
    <property type="nucleotide sequence ID" value="NZ_SSMQ01000044.1"/>
</dbReference>
<dbReference type="Pfam" id="PF11697">
    <property type="entry name" value="DUF3293"/>
    <property type="match status" value="1"/>
</dbReference>
<keyword evidence="2" id="KW-1185">Reference proteome</keyword>
<evidence type="ECO:0000313" key="1">
    <source>
        <dbReference type="EMBL" id="TKD00808.1"/>
    </source>
</evidence>
<comment type="caution">
    <text evidence="1">The sequence shown here is derived from an EMBL/GenBank/DDBJ whole genome shotgun (WGS) entry which is preliminary data.</text>
</comment>
<name>A0A4U1J2H5_9BACT</name>
<protein>
    <submittedName>
        <fullName evidence="1">DUF3293 domain-containing protein</fullName>
    </submittedName>
</protein>
<accession>A0A4U1J2H5</accession>